<sequence>MSSDGLDGVVRGICTVTEREEEGAPNIAR</sequence>
<organism evidence="1 2">
    <name type="scientific">Saccharopolyspora kobensis</name>
    <dbReference type="NCBI Taxonomy" id="146035"/>
    <lineage>
        <taxon>Bacteria</taxon>
        <taxon>Bacillati</taxon>
        <taxon>Actinomycetota</taxon>
        <taxon>Actinomycetes</taxon>
        <taxon>Pseudonocardiales</taxon>
        <taxon>Pseudonocardiaceae</taxon>
        <taxon>Saccharopolyspora</taxon>
    </lineage>
</organism>
<accession>A0ABY1DY90</accession>
<gene>
    <name evidence="1" type="ORF">SAMN05216506_105322</name>
</gene>
<name>A0ABY1DY90_9PSEU</name>
<keyword evidence="2" id="KW-1185">Reference proteome</keyword>
<reference evidence="1 2" key="1">
    <citation type="submission" date="2016-10" db="EMBL/GenBank/DDBJ databases">
        <authorList>
            <person name="Varghese N."/>
            <person name="Submissions S."/>
        </authorList>
    </citation>
    <scope>NUCLEOTIDE SEQUENCE [LARGE SCALE GENOMIC DNA]</scope>
    <source>
        <strain evidence="1 2">CGMCC 4.3529</strain>
    </source>
</reference>
<evidence type="ECO:0000313" key="1">
    <source>
        <dbReference type="EMBL" id="SFD63715.1"/>
    </source>
</evidence>
<proteinExistence type="predicted"/>
<dbReference type="EMBL" id="FOME01000005">
    <property type="protein sequence ID" value="SFD63715.1"/>
    <property type="molecule type" value="Genomic_DNA"/>
</dbReference>
<dbReference type="Proteomes" id="UP000199690">
    <property type="component" value="Unassembled WGS sequence"/>
</dbReference>
<protein>
    <submittedName>
        <fullName evidence="1">Uncharacterized protein</fullName>
    </submittedName>
</protein>
<evidence type="ECO:0000313" key="2">
    <source>
        <dbReference type="Proteomes" id="UP000199690"/>
    </source>
</evidence>
<comment type="caution">
    <text evidence="1">The sequence shown here is derived from an EMBL/GenBank/DDBJ whole genome shotgun (WGS) entry which is preliminary data.</text>
</comment>